<dbReference type="eggNOG" id="ENOG5030KXK">
    <property type="taxonomic scope" value="Bacteria"/>
</dbReference>
<sequence length="118" mass="13200">MLIDIYELQDCIQAEDYDAICRGDDAVAEESLESARAYVGLAAEKFGVEYDEEDPALRLAVKKWALAQMYIFAAEWETAERYKSECNEVLTPLAPSAETGGKIFSHTTPGSISWKGYY</sequence>
<organism evidence="1 2">
    <name type="scientific">Denitrovibrio acetiphilus (strain DSM 12809 / NBRC 114555 / N2460)</name>
    <dbReference type="NCBI Taxonomy" id="522772"/>
    <lineage>
        <taxon>Bacteria</taxon>
        <taxon>Pseudomonadati</taxon>
        <taxon>Deferribacterota</taxon>
        <taxon>Deferribacteres</taxon>
        <taxon>Deferribacterales</taxon>
        <taxon>Geovibrionaceae</taxon>
        <taxon>Denitrovibrio</taxon>
    </lineage>
</organism>
<dbReference type="EMBL" id="CP001968">
    <property type="protein sequence ID" value="ADD68997.1"/>
    <property type="molecule type" value="Genomic_DNA"/>
</dbReference>
<name>D4H2X4_DENA2</name>
<dbReference type="AlphaFoldDB" id="D4H2X4"/>
<dbReference type="RefSeq" id="WP_013011500.1">
    <property type="nucleotide sequence ID" value="NC_013943.1"/>
</dbReference>
<dbReference type="Proteomes" id="UP000002012">
    <property type="component" value="Chromosome"/>
</dbReference>
<dbReference type="InParanoid" id="D4H2X4"/>
<evidence type="ECO:0000313" key="2">
    <source>
        <dbReference type="Proteomes" id="UP000002012"/>
    </source>
</evidence>
<accession>D4H2X4</accession>
<reference evidence="1 2" key="1">
    <citation type="journal article" date="2010" name="Stand. Genomic Sci.">
        <title>Complete genome sequence of Denitrovibrio acetiphilus type strain (N2460).</title>
        <authorList>
            <person name="Kiss H."/>
            <person name="Lang E."/>
            <person name="Lapidus A."/>
            <person name="Copeland A."/>
            <person name="Nolan M."/>
            <person name="Glavina Del Rio T."/>
            <person name="Chen F."/>
            <person name="Lucas S."/>
            <person name="Tice H."/>
            <person name="Cheng J.F."/>
            <person name="Han C."/>
            <person name="Goodwin L."/>
            <person name="Pitluck S."/>
            <person name="Liolios K."/>
            <person name="Pati A."/>
            <person name="Ivanova N."/>
            <person name="Mavromatis K."/>
            <person name="Chen A."/>
            <person name="Palaniappan K."/>
            <person name="Land M."/>
            <person name="Hauser L."/>
            <person name="Chang Y.J."/>
            <person name="Jeffries C.D."/>
            <person name="Detter J.C."/>
            <person name="Brettin T."/>
            <person name="Spring S."/>
            <person name="Rohde M."/>
            <person name="Goker M."/>
            <person name="Woyke T."/>
            <person name="Bristow J."/>
            <person name="Eisen J.A."/>
            <person name="Markowitz V."/>
            <person name="Hugenholtz P."/>
            <person name="Kyrpides N.C."/>
            <person name="Klenk H.P."/>
        </authorList>
    </citation>
    <scope>NUCLEOTIDE SEQUENCE [LARGE SCALE GENOMIC DNA]</scope>
    <source>
        <strain evidence="2">DSM 12809 / NBRC 114555 / N2460</strain>
    </source>
</reference>
<proteinExistence type="predicted"/>
<dbReference type="HOGENOM" id="CLU_2069243_0_0_0"/>
<dbReference type="STRING" id="522772.Dacet_2235"/>
<gene>
    <name evidence="1" type="ordered locus">Dacet_2235</name>
</gene>
<protein>
    <recommendedName>
        <fullName evidence="3">DUF1320 domain-containing protein</fullName>
    </recommendedName>
</protein>
<keyword evidence="2" id="KW-1185">Reference proteome</keyword>
<dbReference type="KEGG" id="dap:Dacet_2235"/>
<evidence type="ECO:0008006" key="3">
    <source>
        <dbReference type="Google" id="ProtNLM"/>
    </source>
</evidence>
<dbReference type="OrthoDB" id="9799152at2"/>
<evidence type="ECO:0000313" key="1">
    <source>
        <dbReference type="EMBL" id="ADD68997.1"/>
    </source>
</evidence>
<dbReference type="PaxDb" id="522772-Dacet_2235"/>